<accession>X1LQE6</accession>
<organism evidence="1">
    <name type="scientific">marine sediment metagenome</name>
    <dbReference type="NCBI Taxonomy" id="412755"/>
    <lineage>
        <taxon>unclassified sequences</taxon>
        <taxon>metagenomes</taxon>
        <taxon>ecological metagenomes</taxon>
    </lineage>
</organism>
<name>X1LQE6_9ZZZZ</name>
<dbReference type="AlphaFoldDB" id="X1LQE6"/>
<sequence>YRMNKEKVFSKCFLNISGPPNSPMKEINDRKNKTCGDPTKNKFFLIFKDYLDGDLVTAIF</sequence>
<comment type="caution">
    <text evidence="1">The sequence shown here is derived from an EMBL/GenBank/DDBJ whole genome shotgun (WGS) entry which is preliminary data.</text>
</comment>
<protein>
    <submittedName>
        <fullName evidence="1">Uncharacterized protein</fullName>
    </submittedName>
</protein>
<evidence type="ECO:0000313" key="1">
    <source>
        <dbReference type="EMBL" id="GAH96368.1"/>
    </source>
</evidence>
<proteinExistence type="predicted"/>
<dbReference type="EMBL" id="BARV01000294">
    <property type="protein sequence ID" value="GAH96368.1"/>
    <property type="molecule type" value="Genomic_DNA"/>
</dbReference>
<feature type="non-terminal residue" evidence="1">
    <location>
        <position position="1"/>
    </location>
</feature>
<gene>
    <name evidence="1" type="ORF">S06H3_01223</name>
</gene>
<reference evidence="1" key="1">
    <citation type="journal article" date="2014" name="Front. Microbiol.">
        <title>High frequency of phylogenetically diverse reductive dehalogenase-homologous genes in deep subseafloor sedimentary metagenomes.</title>
        <authorList>
            <person name="Kawai M."/>
            <person name="Futagami T."/>
            <person name="Toyoda A."/>
            <person name="Takaki Y."/>
            <person name="Nishi S."/>
            <person name="Hori S."/>
            <person name="Arai W."/>
            <person name="Tsubouchi T."/>
            <person name="Morono Y."/>
            <person name="Uchiyama I."/>
            <person name="Ito T."/>
            <person name="Fujiyama A."/>
            <person name="Inagaki F."/>
            <person name="Takami H."/>
        </authorList>
    </citation>
    <scope>NUCLEOTIDE SEQUENCE</scope>
    <source>
        <strain evidence="1">Expedition CK06-06</strain>
    </source>
</reference>